<dbReference type="Pfam" id="PF02836">
    <property type="entry name" value="Glyco_hydro_2_C"/>
    <property type="match status" value="1"/>
</dbReference>
<evidence type="ECO:0000256" key="1">
    <source>
        <dbReference type="ARBA" id="ARBA00007401"/>
    </source>
</evidence>
<dbReference type="AlphaFoldDB" id="A0A4Y6UZ98"/>
<evidence type="ECO:0000256" key="4">
    <source>
        <dbReference type="SAM" id="Coils"/>
    </source>
</evidence>
<evidence type="ECO:0000259" key="7">
    <source>
        <dbReference type="Pfam" id="PF02837"/>
    </source>
</evidence>
<dbReference type="InterPro" id="IPR036156">
    <property type="entry name" value="Beta-gal/glucu_dom_sf"/>
</dbReference>
<organism evidence="8 9">
    <name type="scientific">Saccharibacillus brassicae</name>
    <dbReference type="NCBI Taxonomy" id="2583377"/>
    <lineage>
        <taxon>Bacteria</taxon>
        <taxon>Bacillati</taxon>
        <taxon>Bacillota</taxon>
        <taxon>Bacilli</taxon>
        <taxon>Bacillales</taxon>
        <taxon>Paenibacillaceae</taxon>
        <taxon>Saccharibacillus</taxon>
    </lineage>
</organism>
<evidence type="ECO:0000256" key="3">
    <source>
        <dbReference type="ARBA" id="ARBA00023295"/>
    </source>
</evidence>
<gene>
    <name evidence="8" type="ORF">FFV09_20810</name>
</gene>
<dbReference type="GO" id="GO:0004553">
    <property type="term" value="F:hydrolase activity, hydrolyzing O-glycosyl compounds"/>
    <property type="evidence" value="ECO:0007669"/>
    <property type="project" value="InterPro"/>
</dbReference>
<comment type="similarity">
    <text evidence="1">Belongs to the glycosyl hydrolase 2 family.</text>
</comment>
<keyword evidence="9" id="KW-1185">Reference proteome</keyword>
<protein>
    <submittedName>
        <fullName evidence="8">Glycoside hydrolase family 2</fullName>
    </submittedName>
</protein>
<dbReference type="InterPro" id="IPR013783">
    <property type="entry name" value="Ig-like_fold"/>
</dbReference>
<keyword evidence="4" id="KW-0175">Coiled coil</keyword>
<dbReference type="GO" id="GO:0005975">
    <property type="term" value="P:carbohydrate metabolic process"/>
    <property type="evidence" value="ECO:0007669"/>
    <property type="project" value="InterPro"/>
</dbReference>
<dbReference type="PANTHER" id="PTHR42732:SF1">
    <property type="entry name" value="BETA-MANNOSIDASE"/>
    <property type="match status" value="1"/>
</dbReference>
<dbReference type="InterPro" id="IPR051913">
    <property type="entry name" value="GH2_Domain-Containing"/>
</dbReference>
<dbReference type="SUPFAM" id="SSF49785">
    <property type="entry name" value="Galactose-binding domain-like"/>
    <property type="match status" value="1"/>
</dbReference>
<dbReference type="Proteomes" id="UP000316968">
    <property type="component" value="Chromosome"/>
</dbReference>
<name>A0A4Y6UZ98_SACBS</name>
<dbReference type="OrthoDB" id="9801077at2"/>
<dbReference type="PANTHER" id="PTHR42732">
    <property type="entry name" value="BETA-GALACTOSIDASE"/>
    <property type="match status" value="1"/>
</dbReference>
<keyword evidence="3" id="KW-0326">Glycosidase</keyword>
<dbReference type="SUPFAM" id="SSF49303">
    <property type="entry name" value="beta-Galactosidase/glucuronidase domain"/>
    <property type="match status" value="1"/>
</dbReference>
<dbReference type="InterPro" id="IPR006102">
    <property type="entry name" value="Ig-like_GH2"/>
</dbReference>
<dbReference type="InterPro" id="IPR006103">
    <property type="entry name" value="Glyco_hydro_2_cat"/>
</dbReference>
<keyword evidence="2 8" id="KW-0378">Hydrolase</keyword>
<dbReference type="KEGG" id="saca:FFV09_20810"/>
<evidence type="ECO:0000259" key="6">
    <source>
        <dbReference type="Pfam" id="PF02836"/>
    </source>
</evidence>
<proteinExistence type="inferred from homology"/>
<feature type="domain" description="Glycoside hydrolase family 2 catalytic" evidence="6">
    <location>
        <begin position="404"/>
        <end position="526"/>
    </location>
</feature>
<dbReference type="Gene3D" id="3.20.20.80">
    <property type="entry name" value="Glycosidases"/>
    <property type="match status" value="1"/>
</dbReference>
<evidence type="ECO:0000313" key="8">
    <source>
        <dbReference type="EMBL" id="QDH23079.1"/>
    </source>
</evidence>
<evidence type="ECO:0000256" key="2">
    <source>
        <dbReference type="ARBA" id="ARBA00022801"/>
    </source>
</evidence>
<dbReference type="Pfam" id="PF00703">
    <property type="entry name" value="Glyco_hydro_2"/>
    <property type="match status" value="1"/>
</dbReference>
<dbReference type="SUPFAM" id="SSF51445">
    <property type="entry name" value="(Trans)glycosidases"/>
    <property type="match status" value="1"/>
</dbReference>
<evidence type="ECO:0000259" key="5">
    <source>
        <dbReference type="Pfam" id="PF00703"/>
    </source>
</evidence>
<dbReference type="Gene3D" id="2.60.40.10">
    <property type="entry name" value="Immunoglobulins"/>
    <property type="match status" value="1"/>
</dbReference>
<feature type="domain" description="Glycosyl hydrolases family 2 sugar binding" evidence="7">
    <location>
        <begin position="139"/>
        <end position="206"/>
    </location>
</feature>
<evidence type="ECO:0000313" key="9">
    <source>
        <dbReference type="Proteomes" id="UP000316968"/>
    </source>
</evidence>
<reference evidence="8 9" key="1">
    <citation type="submission" date="2019-06" db="EMBL/GenBank/DDBJ databases">
        <title>Saccharibacillus brassicae sp. nov., an endophytic bacterium isolated from Chinese cabbage seeds (Brassica pekinensis).</title>
        <authorList>
            <person name="Jiang L."/>
            <person name="Lee J."/>
            <person name="Kim S.W."/>
        </authorList>
    </citation>
    <scope>NUCLEOTIDE SEQUENCE [LARGE SCALE GENOMIC DNA]</scope>
    <source>
        <strain evidence="9">KCTC 43072 / ATSA2</strain>
    </source>
</reference>
<dbReference type="InterPro" id="IPR017853">
    <property type="entry name" value="GH"/>
</dbReference>
<dbReference type="EMBL" id="CP041217">
    <property type="protein sequence ID" value="QDH23079.1"/>
    <property type="molecule type" value="Genomic_DNA"/>
</dbReference>
<feature type="coiled-coil region" evidence="4">
    <location>
        <begin position="55"/>
        <end position="82"/>
    </location>
</feature>
<dbReference type="InterPro" id="IPR008979">
    <property type="entry name" value="Galactose-bd-like_sf"/>
</dbReference>
<dbReference type="Pfam" id="PF02837">
    <property type="entry name" value="Glyco_hydro_2_N"/>
    <property type="match status" value="1"/>
</dbReference>
<dbReference type="Gene3D" id="2.60.120.260">
    <property type="entry name" value="Galactose-binding domain-like"/>
    <property type="match status" value="1"/>
</dbReference>
<accession>A0A4Y6UZ98</accession>
<dbReference type="InterPro" id="IPR006104">
    <property type="entry name" value="Glyco_hydro_2_N"/>
</dbReference>
<sequence length="1041" mass="117344">MKVGDNRKIDAFADIAASGMSLLGKGLEEPKPPLLQDKYFEWANPDKADQSAPVAKRKMSTAEELDEELERMRKQYAPYMEQHAPDLPDCRLRVELRAFDWRIGTAEDELDFVGALQGRGLWTKVSVPHYGEPLGSAFTLYRTSFEVTEAMLRPGRLFVRFKAVDYKAHVFVNGCYLGSHEGFFAPFELDATRSLKIGTNCILIKVENDFVCGDDPGGDKIYAATGIGYDDPERGWHHCPPGMGIYQGVSIEARSAVHIGTLYVRPMPNLKEAQAWVEVCNETLTAPEVKLRISVYGRNFRQTVIEKMTFTPSTGIEVGLGDSFTEANLKAEGKLNAAIPMLAERGNNRYIVPLTLPSARLWESETPWLYQIHVELIMDGQVVDTASSHFGMRTFRMETEAAPKGSLYLNDKQIRLRGANTMGHEQQCVAREDWTQLRDDILLAKICHMNFLRITQRPVQPEVYDYCDMLGLMVQTDLPLFGVLSRVQFCEAVRQSEEMERLIRNHPCAIMVSYINEPFPNAKNKPHRYLTRPELLDFFKAADLAVRLNNPDRVIKHVDGDYDPPSDSLPDNHCYPCWYNGHGLDIGRLHKGYWLPVKPGWYYGCGEFGSEGLDPVPLMRDRYPASWMPHHSDEERLWSPSSIVGAQTGRFHYFFYETPDTLKAWVEESQKHQAWATRIMTEAFRRDGRMNTFAIHLFIDAFPSGWMKTIMDVERRPKAAYFAYRDALEPLMANLRTDRLTGYTGDEIRMEAWICNDRTEVPRDASVHCTIKEGDRLLATASQAAHIPVCDTAFQGFIRFMAPNSQARTRITVTLAICDCAGKVLHDTSLDIEVFPRLDSFATLDKDTRTEPAILGRKGGLAYQLAEELGLTAADWTEGMQPDTVIVDDITLMQEHEPELAALAARGARIVVLESEPGEYTLLGEPIVVKSCGMQPLHFVSRKSGHRFIEGFRPEDFRHWYSPEEDLIMPLLRHTITTGGEVSPILLSGNTNDQGEWGPALAAVEQRIGLGSLVLCQLTLAGRCSTNPVAAEFALRLIGQP</sequence>
<feature type="domain" description="Glycoside hydrolase family 2 immunoglobulin-like beta-sandwich" evidence="5">
    <location>
        <begin position="257"/>
        <end position="393"/>
    </location>
</feature>